<dbReference type="GO" id="GO:0019346">
    <property type="term" value="P:transsulfuration"/>
    <property type="evidence" value="ECO:0007669"/>
    <property type="project" value="InterPro"/>
</dbReference>
<comment type="caution">
    <text evidence="5">The sequence shown here is derived from an EMBL/GenBank/DDBJ whole genome shotgun (WGS) entry which is preliminary data.</text>
</comment>
<dbReference type="RefSeq" id="WP_008592955.1">
    <property type="nucleotide sequence ID" value="NZ_AMRM01000001.1"/>
</dbReference>
<dbReference type="Proteomes" id="UP000006786">
    <property type="component" value="Unassembled WGS sequence"/>
</dbReference>
<dbReference type="CDD" id="cd00614">
    <property type="entry name" value="CGS_like"/>
    <property type="match status" value="1"/>
</dbReference>
<keyword evidence="6" id="KW-1185">Reference proteome</keyword>
<evidence type="ECO:0000313" key="5">
    <source>
        <dbReference type="EMBL" id="EKF20794.1"/>
    </source>
</evidence>
<dbReference type="EC" id="4.4.1.1" evidence="5"/>
<dbReference type="PIRSF" id="PIRSF001434">
    <property type="entry name" value="CGS"/>
    <property type="match status" value="1"/>
</dbReference>
<dbReference type="Gene3D" id="3.40.640.10">
    <property type="entry name" value="Type I PLP-dependent aspartate aminotransferase-like (Major domain)"/>
    <property type="match status" value="1"/>
</dbReference>
<dbReference type="AlphaFoldDB" id="K2LSQ6"/>
<dbReference type="PANTHER" id="PTHR11808">
    <property type="entry name" value="TRANS-SULFURATION ENZYME FAMILY MEMBER"/>
    <property type="match status" value="1"/>
</dbReference>
<evidence type="ECO:0000313" key="6">
    <source>
        <dbReference type="Proteomes" id="UP000006786"/>
    </source>
</evidence>
<dbReference type="Gene3D" id="3.90.1150.10">
    <property type="entry name" value="Aspartate Aminotransferase, domain 1"/>
    <property type="match status" value="1"/>
</dbReference>
<keyword evidence="5" id="KW-0456">Lyase</keyword>
<dbReference type="EMBL" id="AMRM01000001">
    <property type="protein sequence ID" value="EKF20794.1"/>
    <property type="molecule type" value="Genomic_DNA"/>
</dbReference>
<evidence type="ECO:0000256" key="4">
    <source>
        <dbReference type="RuleBase" id="RU362118"/>
    </source>
</evidence>
<dbReference type="InterPro" id="IPR015424">
    <property type="entry name" value="PyrdxlP-dep_Trfase"/>
</dbReference>
<dbReference type="GO" id="GO:0019343">
    <property type="term" value="P:cysteine biosynthetic process via cystathionine"/>
    <property type="evidence" value="ECO:0007669"/>
    <property type="project" value="TreeGrafter"/>
</dbReference>
<feature type="modified residue" description="N6-(pyridoxal phosphate)lysine" evidence="3">
    <location>
        <position position="199"/>
    </location>
</feature>
<evidence type="ECO:0000256" key="3">
    <source>
        <dbReference type="PIRSR" id="PIRSR001434-2"/>
    </source>
</evidence>
<organism evidence="5 6">
    <name type="scientific">Nitratireductor pacificus pht-3B</name>
    <dbReference type="NCBI Taxonomy" id="391937"/>
    <lineage>
        <taxon>Bacteria</taxon>
        <taxon>Pseudomonadati</taxon>
        <taxon>Pseudomonadota</taxon>
        <taxon>Alphaproteobacteria</taxon>
        <taxon>Hyphomicrobiales</taxon>
        <taxon>Phyllobacteriaceae</taxon>
        <taxon>Nitratireductor</taxon>
    </lineage>
</organism>
<comment type="similarity">
    <text evidence="4">Belongs to the trans-sulfuration enzymes family.</text>
</comment>
<dbReference type="GO" id="GO:0030170">
    <property type="term" value="F:pyridoxal phosphate binding"/>
    <property type="evidence" value="ECO:0007669"/>
    <property type="project" value="InterPro"/>
</dbReference>
<keyword evidence="2 3" id="KW-0663">Pyridoxal phosphate</keyword>
<dbReference type="eggNOG" id="COG0626">
    <property type="taxonomic scope" value="Bacteria"/>
</dbReference>
<evidence type="ECO:0000256" key="2">
    <source>
        <dbReference type="ARBA" id="ARBA00022898"/>
    </source>
</evidence>
<protein>
    <submittedName>
        <fullName evidence="5">Cystathionine gamma-lyase</fullName>
        <ecNumber evidence="5">4.4.1.1</ecNumber>
    </submittedName>
</protein>
<gene>
    <name evidence="5" type="ORF">NA2_00410</name>
</gene>
<dbReference type="PATRIC" id="fig|391937.3.peg.85"/>
<dbReference type="PANTHER" id="PTHR11808:SF85">
    <property type="entry name" value="CYSTATHIONINE GAMMA-LYASE-RELATED"/>
    <property type="match status" value="1"/>
</dbReference>
<sequence length="382" mass="40875">MPDRPDRMPSRAAELAHLHASGRAKGDPLAAPLVLSSVFHLPGDPAGARQYGRYDNPTWEVLETALAHLEDAESVIFPSGMAAISAVFFSLLKTGDRILLPEDGYYTPRVLAERFLSRLGIDWDTRPTAGYLDGGFEGYRLVLVETPSNPGLDVCDIRAVADAVHAAGGLVVADNTTMTPFGQRPLDLGADIVLAADTKAPNGHSDVLFGHVASRNARVVATLREWRKLSGAIPGPFETWLMHRGLETLELRFDRMCSSAETIAARLAGHPAVRRLRYPGLPSDPSHALASGQMLRFGSLIGLTLGSALEADAFIDACPLIEAATSFGGVHTSAERRARWGDAVEPGFVRLSVGCEPVEELWRAIEAALGGIRPGGSTRMGT</sequence>
<dbReference type="InterPro" id="IPR000277">
    <property type="entry name" value="Cys/Met-Metab_PyrdxlP-dep_enz"/>
</dbReference>
<dbReference type="InterPro" id="IPR015421">
    <property type="entry name" value="PyrdxlP-dep_Trfase_major"/>
</dbReference>
<dbReference type="GO" id="GO:0004123">
    <property type="term" value="F:cystathionine gamma-lyase activity"/>
    <property type="evidence" value="ECO:0007669"/>
    <property type="project" value="TreeGrafter"/>
</dbReference>
<name>K2LSQ6_9HYPH</name>
<proteinExistence type="inferred from homology"/>
<dbReference type="GO" id="GO:0005737">
    <property type="term" value="C:cytoplasm"/>
    <property type="evidence" value="ECO:0007669"/>
    <property type="project" value="TreeGrafter"/>
</dbReference>
<dbReference type="InterPro" id="IPR015422">
    <property type="entry name" value="PyrdxlP-dep_Trfase_small"/>
</dbReference>
<evidence type="ECO:0000256" key="1">
    <source>
        <dbReference type="ARBA" id="ARBA00001933"/>
    </source>
</evidence>
<dbReference type="Pfam" id="PF01053">
    <property type="entry name" value="Cys_Met_Meta_PP"/>
    <property type="match status" value="1"/>
</dbReference>
<reference evidence="5 6" key="1">
    <citation type="journal article" date="2012" name="J. Bacteriol.">
        <title>Genome Sequence of Nitratireductor pacificus Type Strain pht-3B.</title>
        <authorList>
            <person name="Lai Q."/>
            <person name="Li G."/>
            <person name="Shao Z."/>
        </authorList>
    </citation>
    <scope>NUCLEOTIDE SEQUENCE [LARGE SCALE GENOMIC DNA]</scope>
    <source>
        <strain evidence="6">pht-3B</strain>
    </source>
</reference>
<comment type="cofactor">
    <cofactor evidence="1 4">
        <name>pyridoxal 5'-phosphate</name>
        <dbReference type="ChEBI" id="CHEBI:597326"/>
    </cofactor>
</comment>
<dbReference type="NCBIfam" id="NF005758">
    <property type="entry name" value="PRK07582.1"/>
    <property type="match status" value="1"/>
</dbReference>
<accession>K2LSQ6</accession>
<dbReference type="SUPFAM" id="SSF53383">
    <property type="entry name" value="PLP-dependent transferases"/>
    <property type="match status" value="1"/>
</dbReference>
<dbReference type="STRING" id="391937.NA2_00410"/>